<evidence type="ECO:0000313" key="3">
    <source>
        <dbReference type="Proteomes" id="UP001230951"/>
    </source>
</evidence>
<proteinExistence type="predicted"/>
<accession>A0AAW8DBC0</accession>
<name>A0AAW8DBC0_9MICC</name>
<organism evidence="1 4">
    <name type="scientific">Arthrobacter bambusae</name>
    <dbReference type="NCBI Taxonomy" id="1338426"/>
    <lineage>
        <taxon>Bacteria</taxon>
        <taxon>Bacillati</taxon>
        <taxon>Actinomycetota</taxon>
        <taxon>Actinomycetes</taxon>
        <taxon>Micrococcales</taxon>
        <taxon>Micrococcaceae</taxon>
        <taxon>Arthrobacter</taxon>
    </lineage>
</organism>
<evidence type="ECO:0008006" key="5">
    <source>
        <dbReference type="Google" id="ProtNLM"/>
    </source>
</evidence>
<dbReference type="Proteomes" id="UP001242995">
    <property type="component" value="Unassembled WGS sequence"/>
</dbReference>
<keyword evidence="3" id="KW-1185">Reference proteome</keyword>
<sequence>MTKLAAHNGIADVHRIYEGSALVIPGD</sequence>
<evidence type="ECO:0000313" key="4">
    <source>
        <dbReference type="Proteomes" id="UP001242995"/>
    </source>
</evidence>
<protein>
    <recommendedName>
        <fullName evidence="5">LysM domain-containing protein</fullName>
    </recommendedName>
</protein>
<dbReference type="Proteomes" id="UP001230951">
    <property type="component" value="Unassembled WGS sequence"/>
</dbReference>
<dbReference type="EMBL" id="JAUSTF010000002">
    <property type="protein sequence ID" value="MDQ0180170.1"/>
    <property type="molecule type" value="Genomic_DNA"/>
</dbReference>
<comment type="caution">
    <text evidence="1">The sequence shown here is derived from an EMBL/GenBank/DDBJ whole genome shotgun (WGS) entry which is preliminary data.</text>
</comment>
<gene>
    <name evidence="1" type="ORF">J2S90_000117</name>
    <name evidence="2" type="ORF">J2S93_001586</name>
</gene>
<reference evidence="1 3" key="1">
    <citation type="submission" date="2023-07" db="EMBL/GenBank/DDBJ databases">
        <title>Sorghum-associated microbial communities from plants grown in Nebraska, USA.</title>
        <authorList>
            <person name="Schachtman D."/>
        </authorList>
    </citation>
    <scope>NUCLEOTIDE SEQUENCE</scope>
    <source>
        <strain evidence="1">DS1006</strain>
        <strain evidence="2 3">DS1016</strain>
    </source>
</reference>
<dbReference type="AlphaFoldDB" id="A0AAW8DBC0"/>
<dbReference type="EMBL" id="JAUSRG010000001">
    <property type="protein sequence ID" value="MDP9903177.1"/>
    <property type="molecule type" value="Genomic_DNA"/>
</dbReference>
<evidence type="ECO:0000313" key="1">
    <source>
        <dbReference type="EMBL" id="MDP9903177.1"/>
    </source>
</evidence>
<evidence type="ECO:0000313" key="2">
    <source>
        <dbReference type="EMBL" id="MDQ0180170.1"/>
    </source>
</evidence>